<dbReference type="PANTHER" id="PTHR41291:SF1">
    <property type="entry name" value="DNA ALKYLATION REPAIR PROTEIN"/>
    <property type="match status" value="1"/>
</dbReference>
<evidence type="ECO:0000313" key="2">
    <source>
        <dbReference type="Proteomes" id="UP000199337"/>
    </source>
</evidence>
<evidence type="ECO:0000313" key="1">
    <source>
        <dbReference type="EMBL" id="SFG92818.1"/>
    </source>
</evidence>
<dbReference type="AlphaFoldDB" id="A0A1I2VUC4"/>
<sequence>MGISTGEVRKLAKRIGKSNVLGYELWNTGYHEAKLLAVLVFNRKTFTLQEIEQLMNDVFSWDLCDHLCKNLIIKLKGYEKLIGKWCTSDKTYFKRAAFTLIASAAIHEKAISNDAIDDYLRLIQEYSCDEREHVKKAVSWALREIGKKDFNYQEKAIILAHELKESGNKAQVWIANDALKELEKLVQVEGRGRLITTDSQMGRKRKLSVLNSKC</sequence>
<protein>
    <submittedName>
        <fullName evidence="1">3-methyladenine DNA glycosylase AlkD</fullName>
    </submittedName>
</protein>
<organism evidence="1 2">
    <name type="scientific">Desulfotruncus arcticus DSM 17038</name>
    <dbReference type="NCBI Taxonomy" id="1121424"/>
    <lineage>
        <taxon>Bacteria</taxon>
        <taxon>Bacillati</taxon>
        <taxon>Bacillota</taxon>
        <taxon>Clostridia</taxon>
        <taxon>Eubacteriales</taxon>
        <taxon>Desulfallaceae</taxon>
        <taxon>Desulfotruncus</taxon>
    </lineage>
</organism>
<dbReference type="InterPro" id="IPR014825">
    <property type="entry name" value="DNA_alkylation"/>
</dbReference>
<dbReference type="Proteomes" id="UP000199337">
    <property type="component" value="Unassembled WGS sequence"/>
</dbReference>
<keyword evidence="2" id="KW-1185">Reference proteome</keyword>
<dbReference type="PANTHER" id="PTHR41291">
    <property type="entry name" value="DNA ALKYLATION REPAIR PROTEIN"/>
    <property type="match status" value="1"/>
</dbReference>
<dbReference type="SUPFAM" id="SSF48371">
    <property type="entry name" value="ARM repeat"/>
    <property type="match status" value="1"/>
</dbReference>
<dbReference type="CDD" id="cd06561">
    <property type="entry name" value="AlkD_like"/>
    <property type="match status" value="1"/>
</dbReference>
<dbReference type="Gene3D" id="1.25.10.90">
    <property type="match status" value="1"/>
</dbReference>
<name>A0A1I2VUC4_9FIRM</name>
<dbReference type="InterPro" id="IPR016024">
    <property type="entry name" value="ARM-type_fold"/>
</dbReference>
<dbReference type="STRING" id="341036.SAMN05660649_03170"/>
<accession>A0A1I2VUC4</accession>
<dbReference type="Pfam" id="PF08713">
    <property type="entry name" value="DNA_alkylation"/>
    <property type="match status" value="1"/>
</dbReference>
<dbReference type="EMBL" id="FOOX01000012">
    <property type="protein sequence ID" value="SFG92818.1"/>
    <property type="molecule type" value="Genomic_DNA"/>
</dbReference>
<gene>
    <name evidence="1" type="ORF">SAMN05660649_03170</name>
</gene>
<reference evidence="2" key="1">
    <citation type="submission" date="2016-10" db="EMBL/GenBank/DDBJ databases">
        <authorList>
            <person name="Varghese N."/>
            <person name="Submissions S."/>
        </authorList>
    </citation>
    <scope>NUCLEOTIDE SEQUENCE [LARGE SCALE GENOMIC DNA]</scope>
    <source>
        <strain evidence="2">DSM 17038</strain>
    </source>
</reference>
<proteinExistence type="predicted"/>